<evidence type="ECO:0000313" key="1">
    <source>
        <dbReference type="EMBL" id="HIW79868.1"/>
    </source>
</evidence>
<dbReference type="EMBL" id="DXGI01000455">
    <property type="protein sequence ID" value="HIW79868.1"/>
    <property type="molecule type" value="Genomic_DNA"/>
</dbReference>
<organism evidence="1 2">
    <name type="scientific">Candidatus Bilophila faecipullorum</name>
    <dbReference type="NCBI Taxonomy" id="2838482"/>
    <lineage>
        <taxon>Bacteria</taxon>
        <taxon>Pseudomonadati</taxon>
        <taxon>Thermodesulfobacteriota</taxon>
        <taxon>Desulfovibrionia</taxon>
        <taxon>Desulfovibrionales</taxon>
        <taxon>Desulfovibrionaceae</taxon>
        <taxon>Bilophila</taxon>
    </lineage>
</organism>
<sequence length="691" mass="74231">MHASQRGSVLLTVIAGILILAIVGAAALSLMTSSGMTVVDGRETVQAAYLAESGKEIVRAQTASQSGGALMQAAVSLTDSQGENGGKGLAVDGTGFVRAALYPSWFRWHDGTWDTTSLGWYGGVPAGKRAWLAMSSVGAVRYEGQAGKIDLGTATADVYFIGRVEGTPVYSASSRTLRVRAKEGDDDFRYFPKSGGLIGLVEQKKAEEDDERKAVTTSVSDIRFLYDTLEKQGNSYVFSNVTPFPQTVGPETITAALKEHDIVLGQYFRVVCESVTAYGARSALVWHTNGRNSLRYAENGGSGEEGVAVGGNKAEDLLDIFGGSKDEGLVTGDNIMGNLQREGDKLTWNFNDKGEGNIHGANKDKIEINHFLKRGDSGGNQEYWWVALASPWLAYEKGKSVPLESMMQYSFKPDDEDENYFSGILCRLAFVNASGGLGGEGTVRQGYGAKGIGVGVMQGEIVFQQHQNEDVVKAASVNPALLPGFRYDGHGSFVISPEDREALYGREGWRGTLGMVEAESNKTVTRLFPLLVVWAYDDTRNGDAAGGLETLKPLAIAVLRYAPHLDIPDYLSLTVRVKEEDGENHLTVWVEEKDKDLIKNASVPQWPTAGQKPTSGWVYTSKGVSQGTDGSLSTAFATGEAYRRVGIFSEVYPFGSQNTEYADIVLGNFFFTGTGSGGSLFPGGLTPGIVN</sequence>
<reference evidence="1" key="1">
    <citation type="journal article" date="2021" name="PeerJ">
        <title>Extensive microbial diversity within the chicken gut microbiome revealed by metagenomics and culture.</title>
        <authorList>
            <person name="Gilroy R."/>
            <person name="Ravi A."/>
            <person name="Getino M."/>
            <person name="Pursley I."/>
            <person name="Horton D.L."/>
            <person name="Alikhan N.F."/>
            <person name="Baker D."/>
            <person name="Gharbi K."/>
            <person name="Hall N."/>
            <person name="Watson M."/>
            <person name="Adriaenssens E.M."/>
            <person name="Foster-Nyarko E."/>
            <person name="Jarju S."/>
            <person name="Secka A."/>
            <person name="Antonio M."/>
            <person name="Oren A."/>
            <person name="Chaudhuri R.R."/>
            <person name="La Ragione R."/>
            <person name="Hildebrand F."/>
            <person name="Pallen M.J."/>
        </authorList>
    </citation>
    <scope>NUCLEOTIDE SEQUENCE</scope>
    <source>
        <strain evidence="1">ChiSxjej5B17-1746</strain>
    </source>
</reference>
<proteinExistence type="predicted"/>
<dbReference type="AlphaFoldDB" id="A0A9D1R3L8"/>
<evidence type="ECO:0000313" key="2">
    <source>
        <dbReference type="Proteomes" id="UP000824264"/>
    </source>
</evidence>
<protein>
    <submittedName>
        <fullName evidence="1">Uncharacterized protein</fullName>
    </submittedName>
</protein>
<name>A0A9D1R3L8_9BACT</name>
<comment type="caution">
    <text evidence="1">The sequence shown here is derived from an EMBL/GenBank/DDBJ whole genome shotgun (WGS) entry which is preliminary data.</text>
</comment>
<reference evidence="1" key="2">
    <citation type="submission" date="2021-04" db="EMBL/GenBank/DDBJ databases">
        <authorList>
            <person name="Gilroy R."/>
        </authorList>
    </citation>
    <scope>NUCLEOTIDE SEQUENCE</scope>
    <source>
        <strain evidence="1">ChiSxjej5B17-1746</strain>
    </source>
</reference>
<accession>A0A9D1R3L8</accession>
<dbReference type="Proteomes" id="UP000824264">
    <property type="component" value="Unassembled WGS sequence"/>
</dbReference>
<gene>
    <name evidence="1" type="ORF">H9874_12115</name>
</gene>